<keyword evidence="5" id="KW-1185">Reference proteome</keyword>
<feature type="compositionally biased region" description="Low complexity" evidence="3">
    <location>
        <begin position="30"/>
        <end position="44"/>
    </location>
</feature>
<dbReference type="Gene3D" id="3.20.20.150">
    <property type="entry name" value="Divalent-metal-dependent TIM barrel enzymes"/>
    <property type="match status" value="1"/>
</dbReference>
<feature type="compositionally biased region" description="Basic residues" evidence="3">
    <location>
        <begin position="126"/>
        <end position="140"/>
    </location>
</feature>
<sequence>MPQDQLPAPLSGPPARPVVAAALLLQGSPAAPADAGVEPAAGGSARKRRRGSGSAGADPASAAAAAVEAPPSTSAGARKKRKSSKESTLEPAPVQKGAAPAAAERDGREDPAARGGGTDSVDNGRTRKRAVATTRRRRRAATGAATTDAEPATAAGGDDAEPTGDAGRAVAAKKPPRRTKAVVQEEVRQDALLGVFAPHVSLHERYPHSREHAPGAVALTPQALAVAEAENARLAASPAVALSALTGRAALEAVGALCGIAAAAAGGGSEAVDASDEQASGEEAEATAHPAAAVAGEEDDEEAEPSESRRGKRGGKAGGKAAKPAADPPVPALLRPIPPLVPNLGYACLCATLRAHDIFTSRDTNKAGFQAKGLAHVSRLALANARDLLPQIQWNEAHGIRLFRLSSGIFPWMSFYTLDELPDADGIKQALADAGAVAKRLGHRLTFHPSEFTKIASDKPEVVETSVKELEVHSLIFDLMGFLPATVYNKINIHVGGVYGDKIASMDRFAKASGC</sequence>
<feature type="region of interest" description="Disordered" evidence="3">
    <location>
        <begin position="272"/>
        <end position="329"/>
    </location>
</feature>
<evidence type="ECO:0000256" key="2">
    <source>
        <dbReference type="ARBA" id="ARBA00023204"/>
    </source>
</evidence>
<dbReference type="GO" id="GO:0009411">
    <property type="term" value="P:response to UV"/>
    <property type="evidence" value="ECO:0007669"/>
    <property type="project" value="InterPro"/>
</dbReference>
<feature type="compositionally biased region" description="Acidic residues" evidence="3">
    <location>
        <begin position="273"/>
        <end position="285"/>
    </location>
</feature>
<gene>
    <name evidence="4" type="ORF">GPECTOR_2g1454</name>
</gene>
<feature type="compositionally biased region" description="Low complexity" evidence="3">
    <location>
        <begin position="141"/>
        <end position="167"/>
    </location>
</feature>
<dbReference type="GO" id="GO:0006289">
    <property type="term" value="P:nucleotide-excision repair"/>
    <property type="evidence" value="ECO:0007669"/>
    <property type="project" value="InterPro"/>
</dbReference>
<dbReference type="InterPro" id="IPR004601">
    <property type="entry name" value="UvdE"/>
</dbReference>
<dbReference type="Pfam" id="PF03851">
    <property type="entry name" value="UvdE"/>
    <property type="match status" value="1"/>
</dbReference>
<evidence type="ECO:0000313" key="4">
    <source>
        <dbReference type="EMBL" id="KXZ55903.1"/>
    </source>
</evidence>
<protein>
    <recommendedName>
        <fullName evidence="6">UV-endonuclease UvdE</fullName>
    </recommendedName>
</protein>
<proteinExistence type="predicted"/>
<feature type="compositionally biased region" description="Basic and acidic residues" evidence="3">
    <location>
        <begin position="103"/>
        <end position="112"/>
    </location>
</feature>
<name>A0A150H1L5_GONPE</name>
<dbReference type="EMBL" id="LSYV01000003">
    <property type="protein sequence ID" value="KXZ55903.1"/>
    <property type="molecule type" value="Genomic_DNA"/>
</dbReference>
<feature type="compositionally biased region" description="Low complexity" evidence="3">
    <location>
        <begin position="91"/>
        <end position="102"/>
    </location>
</feature>
<organism evidence="4 5">
    <name type="scientific">Gonium pectorale</name>
    <name type="common">Green alga</name>
    <dbReference type="NCBI Taxonomy" id="33097"/>
    <lineage>
        <taxon>Eukaryota</taxon>
        <taxon>Viridiplantae</taxon>
        <taxon>Chlorophyta</taxon>
        <taxon>core chlorophytes</taxon>
        <taxon>Chlorophyceae</taxon>
        <taxon>CS clade</taxon>
        <taxon>Chlamydomonadales</taxon>
        <taxon>Volvocaceae</taxon>
        <taxon>Gonium</taxon>
    </lineage>
</organism>
<evidence type="ECO:0000256" key="3">
    <source>
        <dbReference type="SAM" id="MobiDB-lite"/>
    </source>
</evidence>
<feature type="region of interest" description="Disordered" evidence="3">
    <location>
        <begin position="30"/>
        <end position="179"/>
    </location>
</feature>
<dbReference type="GO" id="GO:0004519">
    <property type="term" value="F:endonuclease activity"/>
    <property type="evidence" value="ECO:0007669"/>
    <property type="project" value="InterPro"/>
</dbReference>
<reference evidence="5" key="1">
    <citation type="journal article" date="2016" name="Nat. Commun.">
        <title>The Gonium pectorale genome demonstrates co-option of cell cycle regulation during the evolution of multicellularity.</title>
        <authorList>
            <person name="Hanschen E.R."/>
            <person name="Marriage T.N."/>
            <person name="Ferris P.J."/>
            <person name="Hamaji T."/>
            <person name="Toyoda A."/>
            <person name="Fujiyama A."/>
            <person name="Neme R."/>
            <person name="Noguchi H."/>
            <person name="Minakuchi Y."/>
            <person name="Suzuki M."/>
            <person name="Kawai-Toyooka H."/>
            <person name="Smith D.R."/>
            <person name="Sparks H."/>
            <person name="Anderson J."/>
            <person name="Bakaric R."/>
            <person name="Luria V."/>
            <person name="Karger A."/>
            <person name="Kirschner M.W."/>
            <person name="Durand P.M."/>
            <person name="Michod R.E."/>
            <person name="Nozaki H."/>
            <person name="Olson B.J."/>
        </authorList>
    </citation>
    <scope>NUCLEOTIDE SEQUENCE [LARGE SCALE GENOMIC DNA]</scope>
    <source>
        <strain evidence="5">NIES-2863</strain>
    </source>
</reference>
<dbReference type="AlphaFoldDB" id="A0A150H1L5"/>
<dbReference type="Proteomes" id="UP000075714">
    <property type="component" value="Unassembled WGS sequence"/>
</dbReference>
<evidence type="ECO:0008006" key="6">
    <source>
        <dbReference type="Google" id="ProtNLM"/>
    </source>
</evidence>
<dbReference type="PANTHER" id="PTHR31290:SF5">
    <property type="entry name" value="UV-DAMAGE ENDONUCLEASE"/>
    <property type="match status" value="1"/>
</dbReference>
<accession>A0A150H1L5</accession>
<evidence type="ECO:0000256" key="1">
    <source>
        <dbReference type="ARBA" id="ARBA00022763"/>
    </source>
</evidence>
<feature type="compositionally biased region" description="Acidic residues" evidence="3">
    <location>
        <begin position="296"/>
        <end position="305"/>
    </location>
</feature>
<keyword evidence="2" id="KW-0234">DNA repair</keyword>
<evidence type="ECO:0000313" key="5">
    <source>
        <dbReference type="Proteomes" id="UP000075714"/>
    </source>
</evidence>
<feature type="compositionally biased region" description="Low complexity" evidence="3">
    <location>
        <begin position="55"/>
        <end position="76"/>
    </location>
</feature>
<comment type="caution">
    <text evidence="4">The sequence shown here is derived from an EMBL/GenBank/DDBJ whole genome shotgun (WGS) entry which is preliminary data.</text>
</comment>
<dbReference type="OrthoDB" id="541883at2759"/>
<dbReference type="PANTHER" id="PTHR31290">
    <property type="entry name" value="UV-DAMAGE ENDONUCLEASE"/>
    <property type="match status" value="1"/>
</dbReference>
<keyword evidence="1" id="KW-0227">DNA damage</keyword>